<dbReference type="EMBL" id="CP011074">
    <property type="protein sequence ID" value="AKF92592.1"/>
    <property type="molecule type" value="Genomic_DNA"/>
</dbReference>
<name>A0A0F7EEK7_BRELA</name>
<organism evidence="1">
    <name type="scientific">Brevibacillus laterosporus</name>
    <name type="common">Bacillus laterosporus</name>
    <dbReference type="NCBI Taxonomy" id="1465"/>
    <lineage>
        <taxon>Bacteria</taxon>
        <taxon>Bacillati</taxon>
        <taxon>Bacillota</taxon>
        <taxon>Bacilli</taxon>
        <taxon>Bacillales</taxon>
        <taxon>Paenibacillaceae</taxon>
        <taxon>Brevibacillus</taxon>
    </lineage>
</organism>
<sequence>MKRIMTVLSLSTLLVIPTMGGNVLALESNELSLERNVTENYEVDFEKWPTSDLSSEIEFSVNVSTNSFSSQGFDFKSLATGKTKLSSSDSEVKSTGKTKGKTLSTVVSATTGLFKDGESLGESDKAIAIGKLTATAEKSYFSNKWKKNKFEGVTVHTATYDGVLYDDATADKFVK</sequence>
<gene>
    <name evidence="1" type="ORF">EX87_02015</name>
</gene>
<proteinExistence type="predicted"/>
<accession>A0A0F7EEK7</accession>
<protein>
    <submittedName>
        <fullName evidence="1">Uncharacterized protein</fullName>
    </submittedName>
</protein>
<dbReference type="RefSeq" id="WP_031411189.1">
    <property type="nucleotide sequence ID" value="NZ_CP011074.1"/>
</dbReference>
<reference evidence="1" key="1">
    <citation type="submission" date="2015-03" db="EMBL/GenBank/DDBJ databases">
        <title>MIGS Cultured Bacterial/Archaeal sample from Brevibacillus laterosporus.</title>
        <authorList>
            <person name="Zeng D."/>
            <person name="Zhu L."/>
            <person name="Dong G."/>
            <person name="Ye W."/>
            <person name="Ren D."/>
            <person name="Wu L."/>
            <person name="Xu J."/>
            <person name="Li G."/>
            <person name="Guo L."/>
        </authorList>
    </citation>
    <scope>NUCLEOTIDE SEQUENCE</scope>
    <source>
        <strain evidence="1">B9</strain>
    </source>
</reference>
<dbReference type="AlphaFoldDB" id="A0A0F7EEK7"/>
<evidence type="ECO:0000313" key="1">
    <source>
        <dbReference type="EMBL" id="AKF92592.1"/>
    </source>
</evidence>